<organism evidence="2 3">
    <name type="scientific">Arthrobacter pigmenti</name>
    <dbReference type="NCBI Taxonomy" id="271432"/>
    <lineage>
        <taxon>Bacteria</taxon>
        <taxon>Bacillati</taxon>
        <taxon>Actinomycetota</taxon>
        <taxon>Actinomycetes</taxon>
        <taxon>Micrococcales</taxon>
        <taxon>Micrococcaceae</taxon>
        <taxon>Arthrobacter</taxon>
    </lineage>
</organism>
<dbReference type="EMBL" id="JAATJL010000001">
    <property type="protein sequence ID" value="NJC23826.1"/>
    <property type="molecule type" value="Genomic_DNA"/>
</dbReference>
<sequence length="136" mass="14742">MLFLDEHTREFYVRWDDEAARAVSSLRLIAGAAVDDPDLTELVGELTVKSREFSGLWSGHPVVNCVSGRKFLRHPEVGSLELDFEVLASPDSSGHRVLMYTAEPGSAGYETLQLLGSLVAERSGTAGSSEQLMGST</sequence>
<dbReference type="InterPro" id="IPR041413">
    <property type="entry name" value="MLTR_LBD"/>
</dbReference>
<evidence type="ECO:0000313" key="3">
    <source>
        <dbReference type="Proteomes" id="UP000547458"/>
    </source>
</evidence>
<keyword evidence="3" id="KW-1185">Reference proteome</keyword>
<protein>
    <recommendedName>
        <fullName evidence="1">MmyB-like transcription regulator ligand binding domain-containing protein</fullName>
    </recommendedName>
</protein>
<reference evidence="2 3" key="1">
    <citation type="submission" date="2020-03" db="EMBL/GenBank/DDBJ databases">
        <title>Sequencing the genomes of 1000 actinobacteria strains.</title>
        <authorList>
            <person name="Klenk H.-P."/>
        </authorList>
    </citation>
    <scope>NUCLEOTIDE SEQUENCE [LARGE SCALE GENOMIC DNA]</scope>
    <source>
        <strain evidence="2 3">DSM 16403</strain>
    </source>
</reference>
<feature type="domain" description="MmyB-like transcription regulator ligand binding" evidence="1">
    <location>
        <begin position="1"/>
        <end position="115"/>
    </location>
</feature>
<dbReference type="PANTHER" id="PTHR35010">
    <property type="entry name" value="BLL4672 PROTEIN-RELATED"/>
    <property type="match status" value="1"/>
</dbReference>
<evidence type="ECO:0000259" key="1">
    <source>
        <dbReference type="Pfam" id="PF17765"/>
    </source>
</evidence>
<accession>A0A846RXW7</accession>
<dbReference type="Gene3D" id="3.30.450.180">
    <property type="match status" value="1"/>
</dbReference>
<name>A0A846RXW7_9MICC</name>
<gene>
    <name evidence="2" type="ORF">BJ994_002902</name>
</gene>
<evidence type="ECO:0000313" key="2">
    <source>
        <dbReference type="EMBL" id="NJC23826.1"/>
    </source>
</evidence>
<dbReference type="Pfam" id="PF17765">
    <property type="entry name" value="MLTR_LBD"/>
    <property type="match status" value="1"/>
</dbReference>
<proteinExistence type="predicted"/>
<dbReference type="Proteomes" id="UP000547458">
    <property type="component" value="Unassembled WGS sequence"/>
</dbReference>
<dbReference type="PANTHER" id="PTHR35010:SF2">
    <property type="entry name" value="BLL4672 PROTEIN"/>
    <property type="match status" value="1"/>
</dbReference>
<comment type="caution">
    <text evidence="2">The sequence shown here is derived from an EMBL/GenBank/DDBJ whole genome shotgun (WGS) entry which is preliminary data.</text>
</comment>
<dbReference type="AlphaFoldDB" id="A0A846RXW7"/>